<proteinExistence type="predicted"/>
<evidence type="ECO:0000313" key="1">
    <source>
        <dbReference type="EMBL" id="QRD86984.1"/>
    </source>
</evidence>
<reference evidence="2" key="1">
    <citation type="journal article" date="2021" name="G3 (Bethesda)">
        <title>Chromosome assembled and annotated genome sequence of Aspergillus flavus NRRL 3357.</title>
        <authorList>
            <person name="Skerker J.M."/>
            <person name="Pianalto K.M."/>
            <person name="Mondo S.J."/>
            <person name="Yang K."/>
            <person name="Arkin A.P."/>
            <person name="Keller N.P."/>
            <person name="Grigoriev I.V."/>
            <person name="Louise Glass N.L."/>
        </authorList>
    </citation>
    <scope>NUCLEOTIDE SEQUENCE [LARGE SCALE GENOMIC DNA]</scope>
    <source>
        <strain evidence="2">ATCC 200026 / FGSC A1120 / IAM 13836 / NRRL 3357 / JCM 12722 / SRRC 167</strain>
    </source>
</reference>
<accession>A0A7U2QW94</accession>
<protein>
    <submittedName>
        <fullName evidence="1">Uncharacterized protein</fullName>
    </submittedName>
</protein>
<dbReference type="AlphaFoldDB" id="A0A7U2QW94"/>
<dbReference type="VEuPathDB" id="FungiDB:F9C07_2105759"/>
<evidence type="ECO:0000313" key="2">
    <source>
        <dbReference type="Proteomes" id="UP000596276"/>
    </source>
</evidence>
<dbReference type="EMBL" id="CP044620">
    <property type="protein sequence ID" value="QRD86984.1"/>
    <property type="molecule type" value="Genomic_DNA"/>
</dbReference>
<sequence length="131" mass="14510">MVGPDSHRTQSGLADLILWLPTRGQRRPLLNAYFGSFSDAVIERIKSDSAVDHVDQETILTLSATVRQQPATWGLHSVSLCKPGASNYVLDERDRLRTFSYVVNVGINYAHSIRYLNPVDVRVAGGSVEEV</sequence>
<name>A0A7U2QW94_ASPFN</name>
<keyword evidence="2" id="KW-1185">Reference proteome</keyword>
<organism evidence="1 2">
    <name type="scientific">Aspergillus flavus (strain ATCC 200026 / FGSC A1120 / IAM 13836 / NRRL 3357 / JCM 12722 / SRRC 167)</name>
    <dbReference type="NCBI Taxonomy" id="332952"/>
    <lineage>
        <taxon>Eukaryota</taxon>
        <taxon>Fungi</taxon>
        <taxon>Dikarya</taxon>
        <taxon>Ascomycota</taxon>
        <taxon>Pezizomycotina</taxon>
        <taxon>Eurotiomycetes</taxon>
        <taxon>Eurotiomycetidae</taxon>
        <taxon>Eurotiales</taxon>
        <taxon>Aspergillaceae</taxon>
        <taxon>Aspergillus</taxon>
        <taxon>Aspergillus subgen. Circumdati</taxon>
    </lineage>
</organism>
<dbReference type="Proteomes" id="UP000596276">
    <property type="component" value="Chromosome 3"/>
</dbReference>
<gene>
    <name evidence="1" type="ORF">F9C07_2105759</name>
</gene>